<evidence type="ECO:0000313" key="1">
    <source>
        <dbReference type="EnsemblPlants" id="Kaladp1071s0019.1.v1.1.CDS.1"/>
    </source>
</evidence>
<dbReference type="Gramene" id="Kaladp1071s0019.1.v1.1">
    <property type="protein sequence ID" value="Kaladp1071s0019.1.v1.1.CDS.1"/>
    <property type="gene ID" value="Kaladp1071s0019.v1.1"/>
</dbReference>
<reference evidence="1" key="1">
    <citation type="submission" date="2021-01" db="UniProtKB">
        <authorList>
            <consortium name="EnsemblPlants"/>
        </authorList>
    </citation>
    <scope>IDENTIFICATION</scope>
</reference>
<keyword evidence="2" id="KW-1185">Reference proteome</keyword>
<name>A0A7N1A7X2_KALFE</name>
<accession>A0A7N1A7X2</accession>
<organism evidence="1 2">
    <name type="scientific">Kalanchoe fedtschenkoi</name>
    <name type="common">Lavender scallops</name>
    <name type="synonym">South American air plant</name>
    <dbReference type="NCBI Taxonomy" id="63787"/>
    <lineage>
        <taxon>Eukaryota</taxon>
        <taxon>Viridiplantae</taxon>
        <taxon>Streptophyta</taxon>
        <taxon>Embryophyta</taxon>
        <taxon>Tracheophyta</taxon>
        <taxon>Spermatophyta</taxon>
        <taxon>Magnoliopsida</taxon>
        <taxon>eudicotyledons</taxon>
        <taxon>Gunneridae</taxon>
        <taxon>Pentapetalae</taxon>
        <taxon>Saxifragales</taxon>
        <taxon>Crassulaceae</taxon>
        <taxon>Kalanchoe</taxon>
    </lineage>
</organism>
<dbReference type="EnsemblPlants" id="Kaladp1071s0019.1.v1.1">
    <property type="protein sequence ID" value="Kaladp1071s0019.1.v1.1.CDS.1"/>
    <property type="gene ID" value="Kaladp1071s0019.v1.1"/>
</dbReference>
<dbReference type="AlphaFoldDB" id="A0A7N1A7X2"/>
<evidence type="ECO:0000313" key="2">
    <source>
        <dbReference type="Proteomes" id="UP000594263"/>
    </source>
</evidence>
<protein>
    <recommendedName>
        <fullName evidence="3">Reverse transcriptase zinc-binding domain-containing protein</fullName>
    </recommendedName>
</protein>
<dbReference type="Proteomes" id="UP000594263">
    <property type="component" value="Unplaced"/>
</dbReference>
<evidence type="ECO:0008006" key="3">
    <source>
        <dbReference type="Google" id="ProtNLM"/>
    </source>
</evidence>
<proteinExistence type="predicted"/>
<sequence length="154" mass="17297">MCVLCTNVAESKEHLFFECFLSKEIIKFLLNSVEVQSKGFLFSEVTNLKNGVLAGASQCKVAGKAAINLAIYSIWKERNARILRGEEKSIEAIKMEVDSTLKMMLAKINTMELTHKNIQWAIAMGISPEFKRKESDATQTLATMQPIHSQRRSA</sequence>